<proteinExistence type="predicted"/>
<organism evidence="1">
    <name type="scientific">Escherichia coli</name>
    <dbReference type="NCBI Taxonomy" id="562"/>
    <lineage>
        <taxon>Bacteria</taxon>
        <taxon>Pseudomonadati</taxon>
        <taxon>Pseudomonadota</taxon>
        <taxon>Gammaproteobacteria</taxon>
        <taxon>Enterobacterales</taxon>
        <taxon>Enterobacteriaceae</taxon>
        <taxon>Escherichia</taxon>
    </lineage>
</organism>
<geneLocation type="plasmid" evidence="1">
    <name>pK38</name>
</geneLocation>
<protein>
    <submittedName>
        <fullName evidence="1">Uncharacterized protein</fullName>
    </submittedName>
</protein>
<reference evidence="1" key="1">
    <citation type="submission" date="2021-03" db="EMBL/GenBank/DDBJ databases">
        <title>Whole genome sequence of tetracycline resistant plasmid in Escherichia coli.</title>
        <authorList>
            <person name="Usui M."/>
            <person name="Fukuda A."/>
        </authorList>
    </citation>
    <scope>NUCLEOTIDE SEQUENCE</scope>
    <source>
        <strain evidence="1">K38</strain>
        <plasmid evidence="1">pK38</plasmid>
    </source>
</reference>
<keyword evidence="1" id="KW-0614">Plasmid</keyword>
<dbReference type="EMBL" id="LC620534">
    <property type="protein sequence ID" value="BCT73753.1"/>
    <property type="molecule type" value="Genomic_DNA"/>
</dbReference>
<evidence type="ECO:0000313" key="1">
    <source>
        <dbReference type="EMBL" id="BCT73753.1"/>
    </source>
</evidence>
<accession>A0A811APJ1</accession>
<dbReference type="Pfam" id="PF12293">
    <property type="entry name" value="T4BSS_DotH_IcmK"/>
    <property type="match status" value="1"/>
</dbReference>
<dbReference type="InterPro" id="IPR022073">
    <property type="entry name" value="T4BSS_DotH_IcmK"/>
</dbReference>
<sequence length="65" mass="7364">MPPDDPAIRRLKFSGNVPDTTIWQHGDDLLVRSRAMLRDEFEQTLASADGTRLWKLPVTPYSPSP</sequence>
<dbReference type="AlphaFoldDB" id="A0A811APJ1"/>
<name>A0A811APJ1_ECOLX</name>